<protein>
    <submittedName>
        <fullName evidence="2">Uncharacterized protein</fullName>
    </submittedName>
</protein>
<feature type="compositionally biased region" description="Polar residues" evidence="1">
    <location>
        <begin position="162"/>
        <end position="178"/>
    </location>
</feature>
<comment type="caution">
    <text evidence="2">The sequence shown here is derived from an EMBL/GenBank/DDBJ whole genome shotgun (WGS) entry which is preliminary data.</text>
</comment>
<evidence type="ECO:0000313" key="3">
    <source>
        <dbReference type="Proteomes" id="UP001479436"/>
    </source>
</evidence>
<proteinExistence type="predicted"/>
<name>A0ABR2WZ49_9FUNG</name>
<dbReference type="EMBL" id="JASJQH010000128">
    <property type="protein sequence ID" value="KAK9766747.1"/>
    <property type="molecule type" value="Genomic_DNA"/>
</dbReference>
<keyword evidence="3" id="KW-1185">Reference proteome</keyword>
<organism evidence="2 3">
    <name type="scientific">Basidiobolus ranarum</name>
    <dbReference type="NCBI Taxonomy" id="34480"/>
    <lineage>
        <taxon>Eukaryota</taxon>
        <taxon>Fungi</taxon>
        <taxon>Fungi incertae sedis</taxon>
        <taxon>Zoopagomycota</taxon>
        <taxon>Entomophthoromycotina</taxon>
        <taxon>Basidiobolomycetes</taxon>
        <taxon>Basidiobolales</taxon>
        <taxon>Basidiobolaceae</taxon>
        <taxon>Basidiobolus</taxon>
    </lineage>
</organism>
<evidence type="ECO:0000313" key="2">
    <source>
        <dbReference type="EMBL" id="KAK9766747.1"/>
    </source>
</evidence>
<feature type="region of interest" description="Disordered" evidence="1">
    <location>
        <begin position="267"/>
        <end position="290"/>
    </location>
</feature>
<reference evidence="2 3" key="1">
    <citation type="submission" date="2023-04" db="EMBL/GenBank/DDBJ databases">
        <title>Genome of Basidiobolus ranarum AG-B5.</title>
        <authorList>
            <person name="Stajich J.E."/>
            <person name="Carter-House D."/>
            <person name="Gryganskyi A."/>
        </authorList>
    </citation>
    <scope>NUCLEOTIDE SEQUENCE [LARGE SCALE GENOMIC DNA]</scope>
    <source>
        <strain evidence="2 3">AG-B5</strain>
    </source>
</reference>
<accession>A0ABR2WZ49</accession>
<gene>
    <name evidence="2" type="ORF">K7432_003936</name>
</gene>
<feature type="region of interest" description="Disordered" evidence="1">
    <location>
        <begin position="162"/>
        <end position="189"/>
    </location>
</feature>
<evidence type="ECO:0000256" key="1">
    <source>
        <dbReference type="SAM" id="MobiDB-lite"/>
    </source>
</evidence>
<dbReference type="Proteomes" id="UP001479436">
    <property type="component" value="Unassembled WGS sequence"/>
</dbReference>
<sequence>METKQAKLLVQSGNQKKSVEFSETEIINFSQNAEPNTLQNQQPNEIKLHLAPKTPEELRKKDKAMINQEANALGDQHVADDRKVQFGEGSLIEVSEDAPVMGGSKHEHKVQLNATADNQNPEVQQKNKRMETQEAQTLLNPLPRNEDKKVQFGSASLIETSTAGSLSKSNNQKQYSHTSSDDTQDSRVKEKSKCMELEEAQVLRNPPVMNENKKVQFGQTKLIEVSEEEPPMLSPKEEKTIELYPTPETQNYEVKEKSKKMEIEEAQALRKPSHSKYSNNKPAGASILYS</sequence>